<dbReference type="InterPro" id="IPR002110">
    <property type="entry name" value="Ankyrin_rpt"/>
</dbReference>
<dbReference type="eggNOG" id="KOG4177">
    <property type="taxonomic scope" value="Eukaryota"/>
</dbReference>
<feature type="signal peptide" evidence="3">
    <location>
        <begin position="1"/>
        <end position="19"/>
    </location>
</feature>
<dbReference type="RefSeq" id="XP_002582948.1">
    <property type="nucleotide sequence ID" value="XM_002582902.1"/>
</dbReference>
<dbReference type="OMA" id="GMFLCAW"/>
<dbReference type="SMART" id="SM00248">
    <property type="entry name" value="ANK"/>
    <property type="match status" value="12"/>
</dbReference>
<dbReference type="OrthoDB" id="4195095at2759"/>
<feature type="repeat" description="ANK" evidence="1">
    <location>
        <begin position="918"/>
        <end position="950"/>
    </location>
</feature>
<feature type="repeat" description="ANK" evidence="1">
    <location>
        <begin position="950"/>
        <end position="982"/>
    </location>
</feature>
<dbReference type="PROSITE" id="PS50297">
    <property type="entry name" value="ANK_REP_REGION"/>
    <property type="match status" value="6"/>
</dbReference>
<keyword evidence="1" id="KW-0040">ANK repeat</keyword>
<feature type="chain" id="PRO_5002937999" evidence="3">
    <location>
        <begin position="20"/>
        <end position="1331"/>
    </location>
</feature>
<feature type="repeat" description="ANK" evidence="1">
    <location>
        <begin position="1184"/>
        <end position="1216"/>
    </location>
</feature>
<keyword evidence="5" id="KW-1185">Reference proteome</keyword>
<dbReference type="Pfam" id="PF00023">
    <property type="entry name" value="Ank"/>
    <property type="match status" value="1"/>
</dbReference>
<dbReference type="KEGG" id="ure:UREG_07721"/>
<evidence type="ECO:0000313" key="5">
    <source>
        <dbReference type="Proteomes" id="UP000002058"/>
    </source>
</evidence>
<organism evidence="4 5">
    <name type="scientific">Uncinocarpus reesii (strain UAMH 1704)</name>
    <dbReference type="NCBI Taxonomy" id="336963"/>
    <lineage>
        <taxon>Eukaryota</taxon>
        <taxon>Fungi</taxon>
        <taxon>Dikarya</taxon>
        <taxon>Ascomycota</taxon>
        <taxon>Pezizomycotina</taxon>
        <taxon>Eurotiomycetes</taxon>
        <taxon>Eurotiomycetidae</taxon>
        <taxon>Onygenales</taxon>
        <taxon>Onygenaceae</taxon>
        <taxon>Uncinocarpus</taxon>
    </lineage>
</organism>
<feature type="transmembrane region" description="Helical" evidence="2">
    <location>
        <begin position="59"/>
        <end position="81"/>
    </location>
</feature>
<feature type="transmembrane region" description="Helical" evidence="2">
    <location>
        <begin position="328"/>
        <end position="347"/>
    </location>
</feature>
<dbReference type="SUPFAM" id="SSF48403">
    <property type="entry name" value="Ankyrin repeat"/>
    <property type="match status" value="2"/>
</dbReference>
<feature type="transmembrane region" description="Helical" evidence="2">
    <location>
        <begin position="247"/>
        <end position="270"/>
    </location>
</feature>
<keyword evidence="2" id="KW-0472">Membrane</keyword>
<dbReference type="Gene3D" id="1.25.40.20">
    <property type="entry name" value="Ankyrin repeat-containing domain"/>
    <property type="match status" value="3"/>
</dbReference>
<evidence type="ECO:0000256" key="2">
    <source>
        <dbReference type="SAM" id="Phobius"/>
    </source>
</evidence>
<dbReference type="Proteomes" id="UP000002058">
    <property type="component" value="Unassembled WGS sequence"/>
</dbReference>
<dbReference type="PROSITE" id="PS50088">
    <property type="entry name" value="ANK_REPEAT"/>
    <property type="match status" value="8"/>
</dbReference>
<feature type="repeat" description="ANK" evidence="1">
    <location>
        <begin position="1082"/>
        <end position="1116"/>
    </location>
</feature>
<sequence>MPKMISILVCVVFASPVLAADAWDDFYNNFATDLTPLLALFGEQVTKQFLSESTSILDLIIFAVAPLGILTAVVSVIRVCGSPSLRAFIGRAQEGQGTAEVELCSSTSNDVCELWQRGGIARVFGKPKILEIVYDRNRGKFYDESDPPSAHIFRSSEYFQQNDIEDDGKPDGTLGFRERLVADERQTTGFAPNPNLSLNLGIKKPSRLWLLTAAFTGCVLQAAVLVFAVWVTYYAKIKKDERPIPTWAFPITSIGTLLLIIGMFLCAWLIETTTAERFFKGKVQMFWLQGSQRIGDQVFDAFAHSANLDEYVTSWKIEGPISKIREQLVWIAVGSALVGFILQFVGLRGLHSFVSLFQLGITVVMAIVRAALRSRRLGEGKNELRDLNICLDGYELDWFAHMIESGNNPQRSIEDTWEVQPNVPQCSNDDPGKDKLQIEGFYGVQSDSVSLTTAWISELESDDLQDLGHPHVAARIMYYRARLSRLADHTIPNLSQDWHAEVQECAGRLQNALENAAEVIFSGDIKLKSGWDDISAIFWRVGVATENPDEGVRPIHITLRQRAELDLVAWVSSSLRDKYSVWGYYDPKCSASPGDAKHPPILSVPLYIQQSKTLNDAGTRTPNCDTQVLYLPSIAALTEMCAQDIFTSFISRAAGIIETLLDFNALEDGGCEIIGLSDTIDSFRLSNGHVHALTKVFNDAELGSWEEGIMSVLPAFQAQSLLTIPETIKTRALELARQARQKEHFVKAEDLLRWIYLHTEDITSPILEQVAKELGELYRRALMNSDIQLRKFGYEGILHRLGSFQDSRYNKINQTYLWVATQISAIKGDTEHVNALTQKLERDLVDGIENMSVSAAFKAEPFYPICLVIAERWQKEVCSQDSGLAAPPLCLAVQRKCRELIEDLLSLESIDVNLQDDNGRTAIFYAAEAGDISIVEYLFAYSPSLGGDNSGQAPLWIAAANGHSAVVTLLLHLGANPEQRDQQGRTPLWIAAHHQHEDAVRALLDAKANIESRDIDGITPLMAAALTESATVLRLLLESGADMIAKAKNGYSPFSYAISSGSVRNMSLFLEKGYHLEDRNILGWTALHTAVADGSPDTKIIKFLLDKGASIEAKDGQGRTPLMAAVELDKPLAVVNCLLEAGALVNVRNERSLTPLDIAVITRREGVVESLLKAGADTECKGNDEMTPLFQSVVNGDAAVTKLLLDHGANPHYKRDTTPLKKAIEEDHYDIMMMLVKKGAFLDMWADYSLPSVARLIQAQYDELLRLLLPQCRNVDCLVPSAKYLLELAEETENERVVNVLLDNGVKPAANDAFWKTAKIAKLDHKAPAKQ</sequence>
<dbReference type="InterPro" id="IPR051616">
    <property type="entry name" value="Cul2-RING_E3_ligase_SR"/>
</dbReference>
<feature type="repeat" description="ANK" evidence="1">
    <location>
        <begin position="1117"/>
        <end position="1150"/>
    </location>
</feature>
<dbReference type="Pfam" id="PF12796">
    <property type="entry name" value="Ank_2"/>
    <property type="match status" value="3"/>
</dbReference>
<dbReference type="InParanoid" id="C4JZX0"/>
<evidence type="ECO:0000313" key="4">
    <source>
        <dbReference type="EMBL" id="EEP82856.1"/>
    </source>
</evidence>
<feature type="repeat" description="ANK" evidence="1">
    <location>
        <begin position="1016"/>
        <end position="1048"/>
    </location>
</feature>
<gene>
    <name evidence="4" type="ORF">UREG_07721</name>
</gene>
<proteinExistence type="predicted"/>
<dbReference type="PANTHER" id="PTHR46224">
    <property type="entry name" value="ANKYRIN REPEAT FAMILY PROTEIN"/>
    <property type="match status" value="1"/>
</dbReference>
<accession>C4JZX0</accession>
<dbReference type="GeneID" id="8439737"/>
<dbReference type="PANTHER" id="PTHR46224:SF64">
    <property type="entry name" value="IQ MOTIF AND ANKYRIN REPEAT DOMAIN-CONTAINING PROTEIN 1"/>
    <property type="match status" value="1"/>
</dbReference>
<evidence type="ECO:0000256" key="3">
    <source>
        <dbReference type="SAM" id="SignalP"/>
    </source>
</evidence>
<dbReference type="EMBL" id="CH476619">
    <property type="protein sequence ID" value="EEP82856.1"/>
    <property type="molecule type" value="Genomic_DNA"/>
</dbReference>
<feature type="transmembrane region" description="Helical" evidence="2">
    <location>
        <begin position="208"/>
        <end position="235"/>
    </location>
</feature>
<dbReference type="VEuPathDB" id="FungiDB:UREG_07721"/>
<name>C4JZX0_UNCRE</name>
<feature type="repeat" description="ANK" evidence="1">
    <location>
        <begin position="1151"/>
        <end position="1183"/>
    </location>
</feature>
<reference evidence="5" key="1">
    <citation type="journal article" date="2009" name="Genome Res.">
        <title>Comparative genomic analyses of the human fungal pathogens Coccidioides and their relatives.</title>
        <authorList>
            <person name="Sharpton T.J."/>
            <person name="Stajich J.E."/>
            <person name="Rounsley S.D."/>
            <person name="Gardner M.J."/>
            <person name="Wortman J.R."/>
            <person name="Jordar V.S."/>
            <person name="Maiti R."/>
            <person name="Kodira C.D."/>
            <person name="Neafsey D.E."/>
            <person name="Zeng Q."/>
            <person name="Hung C.-Y."/>
            <person name="McMahan C."/>
            <person name="Muszewska A."/>
            <person name="Grynberg M."/>
            <person name="Mandel M.A."/>
            <person name="Kellner E.M."/>
            <person name="Barker B.M."/>
            <person name="Galgiani J.N."/>
            <person name="Orbach M.J."/>
            <person name="Kirkland T.N."/>
            <person name="Cole G.T."/>
            <person name="Henn M.R."/>
            <person name="Birren B.W."/>
            <person name="Taylor J.W."/>
        </authorList>
    </citation>
    <scope>NUCLEOTIDE SEQUENCE [LARGE SCALE GENOMIC DNA]</scope>
    <source>
        <strain evidence="5">UAMH 1704</strain>
    </source>
</reference>
<keyword evidence="3" id="KW-0732">Signal</keyword>
<dbReference type="Pfam" id="PF13637">
    <property type="entry name" value="Ank_4"/>
    <property type="match status" value="1"/>
</dbReference>
<keyword evidence="2" id="KW-1133">Transmembrane helix</keyword>
<keyword evidence="2" id="KW-0812">Transmembrane</keyword>
<dbReference type="InterPro" id="IPR036770">
    <property type="entry name" value="Ankyrin_rpt-contain_sf"/>
</dbReference>
<dbReference type="HOGENOM" id="CLU_001887_1_0_1"/>
<evidence type="ECO:0000256" key="1">
    <source>
        <dbReference type="PROSITE-ProRule" id="PRU00023"/>
    </source>
</evidence>
<protein>
    <submittedName>
        <fullName evidence="4">Uncharacterized protein</fullName>
    </submittedName>
</protein>
<feature type="repeat" description="ANK" evidence="1">
    <location>
        <begin position="983"/>
        <end position="1015"/>
    </location>
</feature>